<accession>A0ABS8PEQ2</accession>
<evidence type="ECO:0000313" key="3">
    <source>
        <dbReference type="EMBL" id="MCD2195980.1"/>
    </source>
</evidence>
<sequence>MSTTISGARRRRRMSLVGSVGLAAATALLLAACGGGGSGGSSSTTSAAAPAGGATAVPPDAVSVTAMTGQHPLPAGKPGVGKPVVIVGDKNFAEEFLLGQLYTQALQAKGYNVQLKPNIGGSELINTSFASNQINMYPEYLGEIVTSVAKQPAPTSASATYNAANQFIQTQQGTLALQTPFQDVDTIVTPSAYAQQHGLQSVGDLGKVGPGGQGVTVAGPVEFETRQTGLVGMKQVYNLPNLGFLPAQAGSQYQALDQGSAQAADAFSTDYQLLSNKYTPLTDPKGVFGYQYVAPVIKQATVQAQGPEFEQTLNWVSSLLTTQAIQAMNQQVQGNGADPAAVAAQFLNANGVNK</sequence>
<gene>
    <name evidence="3" type="ORF">LQ327_21655</name>
</gene>
<organism evidence="3 4">
    <name type="scientific">Actinomycetospora endophytica</name>
    <dbReference type="NCBI Taxonomy" id="2291215"/>
    <lineage>
        <taxon>Bacteria</taxon>
        <taxon>Bacillati</taxon>
        <taxon>Actinomycetota</taxon>
        <taxon>Actinomycetes</taxon>
        <taxon>Pseudonocardiales</taxon>
        <taxon>Pseudonocardiaceae</taxon>
        <taxon>Actinomycetospora</taxon>
    </lineage>
</organism>
<evidence type="ECO:0000259" key="2">
    <source>
        <dbReference type="Pfam" id="PF04069"/>
    </source>
</evidence>
<protein>
    <recommendedName>
        <fullName evidence="2">ABC-type glycine betaine transport system substrate-binding domain-containing protein</fullName>
    </recommendedName>
</protein>
<dbReference type="Pfam" id="PF04069">
    <property type="entry name" value="OpuAC"/>
    <property type="match status" value="1"/>
</dbReference>
<reference evidence="3 4" key="1">
    <citation type="submission" date="2021-11" db="EMBL/GenBank/DDBJ databases">
        <title>Draft genome sequence of Actinomycetospora sp. SF1 isolated from the rhizosphere soil.</title>
        <authorList>
            <person name="Duangmal K."/>
            <person name="Chantavorakit T."/>
        </authorList>
    </citation>
    <scope>NUCLEOTIDE SEQUENCE [LARGE SCALE GENOMIC DNA]</scope>
    <source>
        <strain evidence="3 4">TBRC 5722</strain>
    </source>
</reference>
<proteinExistence type="predicted"/>
<dbReference type="InterPro" id="IPR007210">
    <property type="entry name" value="ABC_Gly_betaine_transp_sub-bd"/>
</dbReference>
<comment type="caution">
    <text evidence="3">The sequence shown here is derived from an EMBL/GenBank/DDBJ whole genome shotgun (WGS) entry which is preliminary data.</text>
</comment>
<dbReference type="Gene3D" id="3.40.190.10">
    <property type="entry name" value="Periplasmic binding protein-like II"/>
    <property type="match status" value="1"/>
</dbReference>
<keyword evidence="1" id="KW-0732">Signal</keyword>
<dbReference type="EMBL" id="JAJNDB010000005">
    <property type="protein sequence ID" value="MCD2195980.1"/>
    <property type="molecule type" value="Genomic_DNA"/>
</dbReference>
<dbReference type="Gene3D" id="3.40.190.120">
    <property type="entry name" value="Osmoprotection protein (prox), domain 2"/>
    <property type="match status" value="1"/>
</dbReference>
<keyword evidence="4" id="KW-1185">Reference proteome</keyword>
<dbReference type="SUPFAM" id="SSF53850">
    <property type="entry name" value="Periplasmic binding protein-like II"/>
    <property type="match status" value="1"/>
</dbReference>
<feature type="chain" id="PRO_5047370491" description="ABC-type glycine betaine transport system substrate-binding domain-containing protein" evidence="1">
    <location>
        <begin position="32"/>
        <end position="354"/>
    </location>
</feature>
<evidence type="ECO:0000256" key="1">
    <source>
        <dbReference type="SAM" id="SignalP"/>
    </source>
</evidence>
<name>A0ABS8PEQ2_9PSEU</name>
<dbReference type="RefSeq" id="WP_230737839.1">
    <property type="nucleotide sequence ID" value="NZ_JAJNDB010000005.1"/>
</dbReference>
<evidence type="ECO:0000313" key="4">
    <source>
        <dbReference type="Proteomes" id="UP001199469"/>
    </source>
</evidence>
<feature type="signal peptide" evidence="1">
    <location>
        <begin position="1"/>
        <end position="31"/>
    </location>
</feature>
<dbReference type="Proteomes" id="UP001199469">
    <property type="component" value="Unassembled WGS sequence"/>
</dbReference>
<feature type="domain" description="ABC-type glycine betaine transport system substrate-binding" evidence="2">
    <location>
        <begin position="85"/>
        <end position="348"/>
    </location>
</feature>